<keyword evidence="2" id="KW-0520">NAD</keyword>
<dbReference type="EMBL" id="WLVL01000037">
    <property type="protein sequence ID" value="MTB72205.1"/>
    <property type="molecule type" value="Genomic_DNA"/>
</dbReference>
<dbReference type="InterPro" id="IPR036291">
    <property type="entry name" value="NAD(P)-bd_dom_sf"/>
</dbReference>
<gene>
    <name evidence="4" type="ORF">GGG17_09535</name>
</gene>
<dbReference type="SUPFAM" id="SSF51735">
    <property type="entry name" value="NAD(P)-binding Rossmann-fold domains"/>
    <property type="match status" value="1"/>
</dbReference>
<evidence type="ECO:0000256" key="2">
    <source>
        <dbReference type="ARBA" id="ARBA00023027"/>
    </source>
</evidence>
<dbReference type="PROSITE" id="PS00671">
    <property type="entry name" value="D_2_HYDROXYACID_DH_3"/>
    <property type="match status" value="1"/>
</dbReference>
<organism evidence="4 5">
    <name type="scientific">Arsenicicoccus cauae</name>
    <dbReference type="NCBI Taxonomy" id="2663847"/>
    <lineage>
        <taxon>Bacteria</taxon>
        <taxon>Bacillati</taxon>
        <taxon>Actinomycetota</taxon>
        <taxon>Actinomycetes</taxon>
        <taxon>Micrococcales</taxon>
        <taxon>Intrasporangiaceae</taxon>
        <taxon>Arsenicicoccus</taxon>
    </lineage>
</organism>
<keyword evidence="1" id="KW-0560">Oxidoreductase</keyword>
<sequence>MTLVTLADQDWIDRVGPVPGVEMIPWDLTGPCPRADEVEMVVAPYTLSADGFERLADLPRLRAFQLLSAGYEHAVPFVPEGASLLNARGVHAAGTSELALTLTLAAQRGVPWMLEGHRRQHWQDKHFEPGLADQRVLVVGYGDIGQAIVRRLQPFEPEITVVASRARAGDDLVERVHGIDELDALVPHQDVIILIVPHTDATDRLVDADFLASMREGALLVNVARGRVVDTDALVAATRSGHVRAALDVVDPEPLPDGHPLWSTPGVLIAPHVGGLAHGFWRRASDLVRRQLHHIASGEPFDNVVEIAR</sequence>
<dbReference type="PANTHER" id="PTHR43333">
    <property type="entry name" value="2-HACID_DH_C DOMAIN-CONTAINING PROTEIN"/>
    <property type="match status" value="1"/>
</dbReference>
<comment type="caution">
    <text evidence="4">The sequence shown here is derived from an EMBL/GenBank/DDBJ whole genome shotgun (WGS) entry which is preliminary data.</text>
</comment>
<evidence type="ECO:0000256" key="1">
    <source>
        <dbReference type="ARBA" id="ARBA00023002"/>
    </source>
</evidence>
<dbReference type="Gene3D" id="3.40.50.720">
    <property type="entry name" value="NAD(P)-binding Rossmann-like Domain"/>
    <property type="match status" value="2"/>
</dbReference>
<dbReference type="RefSeq" id="WP_154593470.1">
    <property type="nucleotide sequence ID" value="NZ_CP171001.1"/>
</dbReference>
<feature type="domain" description="D-isomer specific 2-hydroxyacid dehydrogenase NAD-binding" evidence="3">
    <location>
        <begin position="101"/>
        <end position="274"/>
    </location>
</feature>
<evidence type="ECO:0000313" key="4">
    <source>
        <dbReference type="EMBL" id="MTB72205.1"/>
    </source>
</evidence>
<dbReference type="GO" id="GO:0051287">
    <property type="term" value="F:NAD binding"/>
    <property type="evidence" value="ECO:0007669"/>
    <property type="project" value="InterPro"/>
</dbReference>
<dbReference type="Pfam" id="PF02826">
    <property type="entry name" value="2-Hacid_dh_C"/>
    <property type="match status" value="1"/>
</dbReference>
<keyword evidence="5" id="KW-1185">Reference proteome</keyword>
<proteinExistence type="predicted"/>
<name>A0A6I3IKK6_9MICO</name>
<reference evidence="4 5" key="1">
    <citation type="submission" date="2019-11" db="EMBL/GenBank/DDBJ databases">
        <title>Whole genome sequencing identifies a novel species of the genus Arsenicicoccus isolated from human blood.</title>
        <authorList>
            <person name="Jeong J.H."/>
            <person name="Kweon O.J."/>
            <person name="Kim H.R."/>
            <person name="Kim T.-H."/>
            <person name="Ha S.-M."/>
            <person name="Lee M.-K."/>
        </authorList>
    </citation>
    <scope>NUCLEOTIDE SEQUENCE [LARGE SCALE GENOMIC DNA]</scope>
    <source>
        <strain evidence="4 5">MKL-02</strain>
    </source>
</reference>
<dbReference type="Proteomes" id="UP000431092">
    <property type="component" value="Unassembled WGS sequence"/>
</dbReference>
<dbReference type="GO" id="GO:0016616">
    <property type="term" value="F:oxidoreductase activity, acting on the CH-OH group of donors, NAD or NADP as acceptor"/>
    <property type="evidence" value="ECO:0007669"/>
    <property type="project" value="UniProtKB-ARBA"/>
</dbReference>
<evidence type="ECO:0000313" key="5">
    <source>
        <dbReference type="Proteomes" id="UP000431092"/>
    </source>
</evidence>
<protein>
    <submittedName>
        <fullName evidence="4">Hydroxyacid dehydrogenase</fullName>
    </submittedName>
</protein>
<evidence type="ECO:0000259" key="3">
    <source>
        <dbReference type="Pfam" id="PF02826"/>
    </source>
</evidence>
<accession>A0A6I3IKK6</accession>
<dbReference type="InterPro" id="IPR006140">
    <property type="entry name" value="D-isomer_DH_NAD-bd"/>
</dbReference>
<dbReference type="PANTHER" id="PTHR43333:SF1">
    <property type="entry name" value="D-ISOMER SPECIFIC 2-HYDROXYACID DEHYDROGENASE NAD-BINDING DOMAIN-CONTAINING PROTEIN"/>
    <property type="match status" value="1"/>
</dbReference>
<dbReference type="AlphaFoldDB" id="A0A6I3IKK6"/>
<dbReference type="CDD" id="cd12166">
    <property type="entry name" value="2-Hacid_dh_7"/>
    <property type="match status" value="1"/>
</dbReference>
<dbReference type="InterPro" id="IPR029753">
    <property type="entry name" value="D-isomer_DH_CS"/>
</dbReference>